<reference evidence="2" key="1">
    <citation type="submission" date="2016-09" db="EMBL/GenBank/DDBJ databases">
        <authorList>
            <person name="Lysoe E."/>
        </authorList>
    </citation>
    <scope>NUCLEOTIDE SEQUENCE [LARGE SCALE GENOMIC DNA]</scope>
    <source>
        <strain evidence="2">LJ96T</strain>
    </source>
</reference>
<proteinExistence type="predicted"/>
<dbReference type="RefSeq" id="WP_046965909.1">
    <property type="nucleotide sequence ID" value="NZ_CP017480.1"/>
</dbReference>
<protein>
    <submittedName>
        <fullName evidence="1">Uncharacterized protein</fullName>
    </submittedName>
</protein>
<gene>
    <name evidence="1" type="ORF">BJI69_07045</name>
</gene>
<name>A0A0G9HLT8_9GAMM</name>
<dbReference type="STRING" id="1440763.BJI69_07045"/>
<dbReference type="AlphaFoldDB" id="A0A0G9HLT8"/>
<evidence type="ECO:0000313" key="1">
    <source>
        <dbReference type="EMBL" id="APG03686.1"/>
    </source>
</evidence>
<dbReference type="EMBL" id="CP017480">
    <property type="protein sequence ID" value="APG03686.1"/>
    <property type="molecule type" value="Genomic_DNA"/>
</dbReference>
<keyword evidence="2" id="KW-1185">Reference proteome</keyword>
<dbReference type="Proteomes" id="UP000182987">
    <property type="component" value="Chromosome"/>
</dbReference>
<organism evidence="1 2">
    <name type="scientific">Luteibacter rhizovicinus DSM 16549</name>
    <dbReference type="NCBI Taxonomy" id="1440763"/>
    <lineage>
        <taxon>Bacteria</taxon>
        <taxon>Pseudomonadati</taxon>
        <taxon>Pseudomonadota</taxon>
        <taxon>Gammaproteobacteria</taxon>
        <taxon>Lysobacterales</taxon>
        <taxon>Rhodanobacteraceae</taxon>
        <taxon>Luteibacter</taxon>
    </lineage>
</organism>
<dbReference type="PATRIC" id="fig|1440763.5.peg.1859"/>
<evidence type="ECO:0000313" key="2">
    <source>
        <dbReference type="Proteomes" id="UP000182987"/>
    </source>
</evidence>
<accession>A0A0G9HLT8</accession>
<dbReference type="KEGG" id="lrz:BJI69_07045"/>
<sequence>MLKQSIWFAALALCVNAGTCMAKGNLWAAAGQTFQFSNNIGEWKSPDGSAQIRSDDTDVTLKLYGSVLDIADIYGSPWLSEAVWSGEARGVFVNASDGGTVGTWRTRAFVEAGGRVREIAVQKAIRTAHAITSTCTLNVVSVGWIDSGDALLVMEQVPNSSGCSHMSKAVFFVIDVKTGKIRETLTPTEAKARYSDVFGARVDDTLTLQ</sequence>